<dbReference type="RefSeq" id="WP_055121341.1">
    <property type="nucleotide sequence ID" value="NZ_LKST01000001.1"/>
</dbReference>
<reference evidence="9 10" key="1">
    <citation type="submission" date="2015-10" db="EMBL/GenBank/DDBJ databases">
        <title>Corynebacteirum lowii and Corynebacterium oculi species nova, derived from human clinical disease and and emended description of Corynebacterium mastiditis.</title>
        <authorList>
            <person name="Bernard K."/>
            <person name="Pacheco A.L."/>
            <person name="Mcdougall C."/>
            <person name="Burtx T."/>
            <person name="Weibe D."/>
            <person name="Tyler S."/>
            <person name="Olson A.B."/>
            <person name="Cnockaert M."/>
            <person name="Eguchi H."/>
            <person name="Kuwahara T."/>
            <person name="Nakayama-Imaohji H."/>
            <person name="Boudewijins M."/>
            <person name="Van Hoecke F."/>
            <person name="Bernier A.-M."/>
            <person name="Vandamme P."/>
        </authorList>
    </citation>
    <scope>NUCLEOTIDE SEQUENCE [LARGE SCALE GENOMIC DNA]</scope>
    <source>
        <strain evidence="9 10">NML 130210</strain>
    </source>
</reference>
<comment type="caution">
    <text evidence="9">The sequence shown here is derived from an EMBL/GenBank/DDBJ whole genome shotgun (WGS) entry which is preliminary data.</text>
</comment>
<evidence type="ECO:0000313" key="9">
    <source>
        <dbReference type="EMBL" id="KQB84931.1"/>
    </source>
</evidence>
<dbReference type="GO" id="GO:0008936">
    <property type="term" value="F:nicotinamidase activity"/>
    <property type="evidence" value="ECO:0007669"/>
    <property type="project" value="UniProtKB-EC"/>
</dbReference>
<accession>A0A0Q0U016</accession>
<evidence type="ECO:0000256" key="2">
    <source>
        <dbReference type="ARBA" id="ARBA00022642"/>
    </source>
</evidence>
<dbReference type="AlphaFoldDB" id="A0A0Q0U016"/>
<dbReference type="InterPro" id="IPR052347">
    <property type="entry name" value="Isochorismatase_Nicotinamidase"/>
</dbReference>
<comment type="pathway">
    <text evidence="5">Cofactor biosynthesis; nicotinate biosynthesis; nicotinate from nicotinamide: step 1/1.</text>
</comment>
<feature type="domain" description="Isochorismatase-like" evidence="8">
    <location>
        <begin position="3"/>
        <end position="187"/>
    </location>
</feature>
<evidence type="ECO:0000313" key="10">
    <source>
        <dbReference type="Proteomes" id="UP000050517"/>
    </source>
</evidence>
<dbReference type="Pfam" id="PF00857">
    <property type="entry name" value="Isochorismatase"/>
    <property type="match status" value="1"/>
</dbReference>
<dbReference type="EC" id="3.5.1.19" evidence="6"/>
<sequence>MKALVIVDVQKDFCALGPLATADGDLAADSIRSLLECEETMRDYAHVVATQDWHIDPGDHFSDSPDFIDTWPPHCRAGTPGAAIHPVVPLKSIEAFFLKGNYSVAYSGFEGFAEGVSLAQWLRERGVTAIDVVGIATDYCVRATALDGLKEGFDVRVLSYYCSPVDPNRGQAALDEIEKAGAEVINTPLRNCS</sequence>
<evidence type="ECO:0000256" key="6">
    <source>
        <dbReference type="ARBA" id="ARBA00039017"/>
    </source>
</evidence>
<dbReference type="STRING" id="1544416.Cocul_00061"/>
<comment type="similarity">
    <text evidence="1">Belongs to the isochorismatase family.</text>
</comment>
<dbReference type="EMBL" id="LKST01000001">
    <property type="protein sequence ID" value="KQB84931.1"/>
    <property type="molecule type" value="Genomic_DNA"/>
</dbReference>
<evidence type="ECO:0000256" key="4">
    <source>
        <dbReference type="ARBA" id="ARBA00022801"/>
    </source>
</evidence>
<dbReference type="PATRIC" id="fig|1544416.3.peg.60"/>
<keyword evidence="10" id="KW-1185">Reference proteome</keyword>
<dbReference type="PANTHER" id="PTHR11080:SF2">
    <property type="entry name" value="LD05707P"/>
    <property type="match status" value="1"/>
</dbReference>
<dbReference type="Proteomes" id="UP000050517">
    <property type="component" value="Unassembled WGS sequence"/>
</dbReference>
<keyword evidence="3" id="KW-0479">Metal-binding</keyword>
<evidence type="ECO:0000256" key="5">
    <source>
        <dbReference type="ARBA" id="ARBA00037900"/>
    </source>
</evidence>
<evidence type="ECO:0000256" key="1">
    <source>
        <dbReference type="ARBA" id="ARBA00006336"/>
    </source>
</evidence>
<dbReference type="GO" id="GO:0046872">
    <property type="term" value="F:metal ion binding"/>
    <property type="evidence" value="ECO:0007669"/>
    <property type="project" value="UniProtKB-KW"/>
</dbReference>
<keyword evidence="2" id="KW-0662">Pyridine nucleotide biosynthesis</keyword>
<evidence type="ECO:0000256" key="7">
    <source>
        <dbReference type="ARBA" id="ARBA00043224"/>
    </source>
</evidence>
<dbReference type="GO" id="GO:0019363">
    <property type="term" value="P:pyridine nucleotide biosynthetic process"/>
    <property type="evidence" value="ECO:0007669"/>
    <property type="project" value="UniProtKB-KW"/>
</dbReference>
<dbReference type="Gene3D" id="3.40.50.850">
    <property type="entry name" value="Isochorismatase-like"/>
    <property type="match status" value="1"/>
</dbReference>
<dbReference type="InterPro" id="IPR036380">
    <property type="entry name" value="Isochorismatase-like_sf"/>
</dbReference>
<evidence type="ECO:0000259" key="8">
    <source>
        <dbReference type="Pfam" id="PF00857"/>
    </source>
</evidence>
<protein>
    <recommendedName>
        <fullName evidence="6">nicotinamidase</fullName>
        <ecNumber evidence="6">3.5.1.19</ecNumber>
    </recommendedName>
    <alternativeName>
        <fullName evidence="7">Nicotinamide deamidase</fullName>
    </alternativeName>
</protein>
<dbReference type="SUPFAM" id="SSF52499">
    <property type="entry name" value="Isochorismatase-like hydrolases"/>
    <property type="match status" value="1"/>
</dbReference>
<name>A0A0Q0U016_9CORY</name>
<proteinExistence type="inferred from homology"/>
<organism evidence="9 10">
    <name type="scientific">Corynebacterium oculi</name>
    <dbReference type="NCBI Taxonomy" id="1544416"/>
    <lineage>
        <taxon>Bacteria</taxon>
        <taxon>Bacillati</taxon>
        <taxon>Actinomycetota</taxon>
        <taxon>Actinomycetes</taxon>
        <taxon>Mycobacteriales</taxon>
        <taxon>Corynebacteriaceae</taxon>
        <taxon>Corynebacterium</taxon>
    </lineage>
</organism>
<evidence type="ECO:0000256" key="3">
    <source>
        <dbReference type="ARBA" id="ARBA00022723"/>
    </source>
</evidence>
<dbReference type="InterPro" id="IPR000868">
    <property type="entry name" value="Isochorismatase-like_dom"/>
</dbReference>
<dbReference type="PANTHER" id="PTHR11080">
    <property type="entry name" value="PYRAZINAMIDASE/NICOTINAMIDASE"/>
    <property type="match status" value="1"/>
</dbReference>
<gene>
    <name evidence="9" type="ORF">Cocul_00061</name>
</gene>
<dbReference type="OrthoDB" id="9791276at2"/>
<keyword evidence="4" id="KW-0378">Hydrolase</keyword>